<sequence>MCGIWFCLGDFCSANYNHYVNKIKGRGPEDTMIQTIPKIGTLGFNRLAINGLNKEGMQPFSYNGIIWMCNGEIYNWKKLATIHNITVKSNSDCEVLGHLYIKFRNDLPTFFKLLDGVFSLIICDTERNKVIIGRDPYGVRPLYMGYNYTHISNDHLSKKYFASEIKGLVPLCKNVEVFKPGTYRVFNPSTNLCEVDERYHNIPFLKNPHYNDFFIGATALRIALESAVEKRLLTERPIACLLSGGLDSSLIASLVQRKLKEFNLPSLKTFCIGMPGSTDVEYARKVAHFIKSEHTEIIKTPQEFLEAIPHVIKDIESYDTTTVRASVGNWLVSKYIKEHTDCKVVFNGDGSDEIFGSYMYFYNAPNDSEFEAETRRLLNDIHYFDVLRSDRSISSHGLEPRTPFLDRQFVQVALSMPTQYRRPLKGTVPEKNMLRRAFDDGLTLPDEVLWRKKEAFSDGVSGLEKSWYQIIQENIKVPVTWLEIAKDKYEYCMPTTKEMFYYRSEFEKHYKGQERVIPYFWMPKWSPGATDPSARTLNTYF</sequence>
<evidence type="ECO:0000256" key="4">
    <source>
        <dbReference type="ARBA" id="ARBA00022605"/>
    </source>
</evidence>
<dbReference type="SUPFAM" id="SSF52402">
    <property type="entry name" value="Adenine nucleotide alpha hydrolases-like"/>
    <property type="match status" value="1"/>
</dbReference>
<dbReference type="InterPro" id="IPR050795">
    <property type="entry name" value="Asn_Synthetase"/>
</dbReference>
<keyword evidence="7" id="KW-0061">Asparagine biosynthesis</keyword>
<evidence type="ECO:0000259" key="10">
    <source>
        <dbReference type="PROSITE" id="PS51278"/>
    </source>
</evidence>
<accession>A0A6C0IFG3</accession>
<dbReference type="EMBL" id="MN740165">
    <property type="protein sequence ID" value="QHT91529.1"/>
    <property type="molecule type" value="Genomic_DNA"/>
</dbReference>
<reference evidence="11" key="1">
    <citation type="journal article" date="2020" name="Nature">
        <title>Giant virus diversity and host interactions through global metagenomics.</title>
        <authorList>
            <person name="Schulz F."/>
            <person name="Roux S."/>
            <person name="Paez-Espino D."/>
            <person name="Jungbluth S."/>
            <person name="Walsh D.A."/>
            <person name="Denef V.J."/>
            <person name="McMahon K.D."/>
            <person name="Konstantinidis K.T."/>
            <person name="Eloe-Fadrosh E.A."/>
            <person name="Kyrpides N.C."/>
            <person name="Woyke T."/>
        </authorList>
    </citation>
    <scope>NUCLEOTIDE SEQUENCE</scope>
    <source>
        <strain evidence="11">GVMAG-M-3300023184-77</strain>
    </source>
</reference>
<organism evidence="11">
    <name type="scientific">viral metagenome</name>
    <dbReference type="NCBI Taxonomy" id="1070528"/>
    <lineage>
        <taxon>unclassified sequences</taxon>
        <taxon>metagenomes</taxon>
        <taxon>organismal metagenomes</taxon>
    </lineage>
</organism>
<comment type="catalytic activity">
    <reaction evidence="9">
        <text>L-aspartate + L-glutamine + ATP + H2O = L-asparagine + L-glutamate + AMP + diphosphate + H(+)</text>
        <dbReference type="Rhea" id="RHEA:12228"/>
        <dbReference type="ChEBI" id="CHEBI:15377"/>
        <dbReference type="ChEBI" id="CHEBI:15378"/>
        <dbReference type="ChEBI" id="CHEBI:29985"/>
        <dbReference type="ChEBI" id="CHEBI:29991"/>
        <dbReference type="ChEBI" id="CHEBI:30616"/>
        <dbReference type="ChEBI" id="CHEBI:33019"/>
        <dbReference type="ChEBI" id="CHEBI:58048"/>
        <dbReference type="ChEBI" id="CHEBI:58359"/>
        <dbReference type="ChEBI" id="CHEBI:456215"/>
        <dbReference type="EC" id="6.3.5.4"/>
    </reaction>
</comment>
<evidence type="ECO:0000256" key="6">
    <source>
        <dbReference type="ARBA" id="ARBA00022840"/>
    </source>
</evidence>
<evidence type="ECO:0000313" key="11">
    <source>
        <dbReference type="EMBL" id="QHT91529.1"/>
    </source>
</evidence>
<dbReference type="InterPro" id="IPR001962">
    <property type="entry name" value="Asn_synthase"/>
</dbReference>
<protein>
    <recommendedName>
        <fullName evidence="2">asparagine synthase (glutamine-hydrolyzing)</fullName>
        <ecNumber evidence="2">6.3.5.4</ecNumber>
    </recommendedName>
    <alternativeName>
        <fullName evidence="8">Glutamine-dependent asparagine synthetase</fullName>
    </alternativeName>
</protein>
<keyword evidence="6" id="KW-0067">ATP-binding</keyword>
<dbReference type="Pfam" id="PF00733">
    <property type="entry name" value="Asn_synthase"/>
    <property type="match status" value="1"/>
</dbReference>
<dbReference type="GO" id="GO:0005524">
    <property type="term" value="F:ATP binding"/>
    <property type="evidence" value="ECO:0007669"/>
    <property type="project" value="UniProtKB-KW"/>
</dbReference>
<dbReference type="PROSITE" id="PS51278">
    <property type="entry name" value="GATASE_TYPE_2"/>
    <property type="match status" value="1"/>
</dbReference>
<comment type="pathway">
    <text evidence="1">Amino-acid biosynthesis; L-asparagine biosynthesis; L-asparagine from L-aspartate (L-Gln route): step 1/1.</text>
</comment>
<evidence type="ECO:0000256" key="7">
    <source>
        <dbReference type="ARBA" id="ARBA00022888"/>
    </source>
</evidence>
<evidence type="ECO:0000256" key="5">
    <source>
        <dbReference type="ARBA" id="ARBA00022741"/>
    </source>
</evidence>
<dbReference type="PANTHER" id="PTHR11772">
    <property type="entry name" value="ASPARAGINE SYNTHETASE"/>
    <property type="match status" value="1"/>
</dbReference>
<evidence type="ECO:0000256" key="8">
    <source>
        <dbReference type="ARBA" id="ARBA00030234"/>
    </source>
</evidence>
<dbReference type="PIRSF" id="PIRSF001589">
    <property type="entry name" value="Asn_synthetase_glu-h"/>
    <property type="match status" value="1"/>
</dbReference>
<dbReference type="GO" id="GO:0006529">
    <property type="term" value="P:asparagine biosynthetic process"/>
    <property type="evidence" value="ECO:0007669"/>
    <property type="project" value="UniProtKB-KW"/>
</dbReference>
<dbReference type="Gene3D" id="3.60.20.10">
    <property type="entry name" value="Glutamine Phosphoribosylpyrophosphate, subunit 1, domain 1"/>
    <property type="match status" value="1"/>
</dbReference>
<evidence type="ECO:0000256" key="3">
    <source>
        <dbReference type="ARBA" id="ARBA00022598"/>
    </source>
</evidence>
<dbReference type="EC" id="6.3.5.4" evidence="2"/>
<dbReference type="Gene3D" id="3.40.50.620">
    <property type="entry name" value="HUPs"/>
    <property type="match status" value="1"/>
</dbReference>
<evidence type="ECO:0000256" key="2">
    <source>
        <dbReference type="ARBA" id="ARBA00012737"/>
    </source>
</evidence>
<evidence type="ECO:0000256" key="9">
    <source>
        <dbReference type="ARBA" id="ARBA00048741"/>
    </source>
</evidence>
<dbReference type="GO" id="GO:0005829">
    <property type="term" value="C:cytosol"/>
    <property type="evidence" value="ECO:0007669"/>
    <property type="project" value="TreeGrafter"/>
</dbReference>
<dbReference type="AlphaFoldDB" id="A0A6C0IFG3"/>
<dbReference type="CDD" id="cd01991">
    <property type="entry name" value="Asn_synthase_B_C"/>
    <property type="match status" value="1"/>
</dbReference>
<dbReference type="PANTHER" id="PTHR11772:SF23">
    <property type="entry name" value="ASPARAGINE SYNTHETASE [GLUTAMINE-HYDROLYZING]"/>
    <property type="match status" value="1"/>
</dbReference>
<dbReference type="InterPro" id="IPR014729">
    <property type="entry name" value="Rossmann-like_a/b/a_fold"/>
</dbReference>
<dbReference type="SUPFAM" id="SSF56235">
    <property type="entry name" value="N-terminal nucleophile aminohydrolases (Ntn hydrolases)"/>
    <property type="match status" value="1"/>
</dbReference>
<keyword evidence="3" id="KW-0436">Ligase</keyword>
<dbReference type="GO" id="GO:0004066">
    <property type="term" value="F:asparagine synthase (glutamine-hydrolyzing) activity"/>
    <property type="evidence" value="ECO:0007669"/>
    <property type="project" value="UniProtKB-EC"/>
</dbReference>
<proteinExistence type="predicted"/>
<dbReference type="InterPro" id="IPR017932">
    <property type="entry name" value="GATase_2_dom"/>
</dbReference>
<feature type="domain" description="Glutamine amidotransferase type-2" evidence="10">
    <location>
        <begin position="2"/>
        <end position="189"/>
    </location>
</feature>
<evidence type="ECO:0000256" key="1">
    <source>
        <dbReference type="ARBA" id="ARBA00005187"/>
    </source>
</evidence>
<keyword evidence="5" id="KW-0547">Nucleotide-binding</keyword>
<dbReference type="Pfam" id="PF13537">
    <property type="entry name" value="GATase_7"/>
    <property type="match status" value="1"/>
</dbReference>
<name>A0A6C0IFG3_9ZZZZ</name>
<dbReference type="InterPro" id="IPR029055">
    <property type="entry name" value="Ntn_hydrolases_N"/>
</dbReference>
<dbReference type="InterPro" id="IPR006426">
    <property type="entry name" value="Asn_synth_AEB"/>
</dbReference>
<keyword evidence="4" id="KW-0028">Amino-acid biosynthesis</keyword>